<dbReference type="EMBL" id="GBXM01089354">
    <property type="protein sequence ID" value="JAH19223.1"/>
    <property type="molecule type" value="Transcribed_RNA"/>
</dbReference>
<protein>
    <submittedName>
        <fullName evidence="1">Uncharacterized protein</fullName>
    </submittedName>
</protein>
<organism evidence="1">
    <name type="scientific">Anguilla anguilla</name>
    <name type="common">European freshwater eel</name>
    <name type="synonym">Muraena anguilla</name>
    <dbReference type="NCBI Taxonomy" id="7936"/>
    <lineage>
        <taxon>Eukaryota</taxon>
        <taxon>Metazoa</taxon>
        <taxon>Chordata</taxon>
        <taxon>Craniata</taxon>
        <taxon>Vertebrata</taxon>
        <taxon>Euteleostomi</taxon>
        <taxon>Actinopterygii</taxon>
        <taxon>Neopterygii</taxon>
        <taxon>Teleostei</taxon>
        <taxon>Anguilliformes</taxon>
        <taxon>Anguillidae</taxon>
        <taxon>Anguilla</taxon>
    </lineage>
</organism>
<evidence type="ECO:0000313" key="1">
    <source>
        <dbReference type="EMBL" id="JAH19223.1"/>
    </source>
</evidence>
<reference evidence="1" key="1">
    <citation type="submission" date="2014-11" db="EMBL/GenBank/DDBJ databases">
        <authorList>
            <person name="Amaro Gonzalez C."/>
        </authorList>
    </citation>
    <scope>NUCLEOTIDE SEQUENCE</scope>
</reference>
<dbReference type="AlphaFoldDB" id="A0A0E9QT07"/>
<reference evidence="1" key="2">
    <citation type="journal article" date="2015" name="Fish Shellfish Immunol.">
        <title>Early steps in the European eel (Anguilla anguilla)-Vibrio vulnificus interaction in the gills: Role of the RtxA13 toxin.</title>
        <authorList>
            <person name="Callol A."/>
            <person name="Pajuelo D."/>
            <person name="Ebbesson L."/>
            <person name="Teles M."/>
            <person name="MacKenzie S."/>
            <person name="Amaro C."/>
        </authorList>
    </citation>
    <scope>NUCLEOTIDE SEQUENCE</scope>
</reference>
<accession>A0A0E9QT07</accession>
<sequence>MKGRFSLIGLSLSCCTRATTQVC</sequence>
<proteinExistence type="predicted"/>
<name>A0A0E9QT07_ANGAN</name>